<gene>
    <name evidence="3" type="ORF">EAS64_33090</name>
</gene>
<name>A0A6P2BQ24_9ACTN</name>
<evidence type="ECO:0000313" key="3">
    <source>
        <dbReference type="EMBL" id="TVZ01132.1"/>
    </source>
</evidence>
<dbReference type="EMBL" id="RPFW01000007">
    <property type="protein sequence ID" value="TVZ01132.1"/>
    <property type="molecule type" value="Genomic_DNA"/>
</dbReference>
<dbReference type="AlphaFoldDB" id="A0A6P2BQ24"/>
<reference evidence="3 4" key="1">
    <citation type="submission" date="2018-11" db="EMBL/GenBank/DDBJ databases">
        <title>Trebonia kvetii gen.nov., sp.nov., a novel acidophilic actinobacterium, and proposal of the new actinobacterial family Treboniaceae fam. nov.</title>
        <authorList>
            <person name="Rapoport D."/>
            <person name="Sagova-Mareckova M."/>
            <person name="Sedlacek I."/>
            <person name="Provaznik J."/>
            <person name="Kralova S."/>
            <person name="Pavlinic D."/>
            <person name="Benes V."/>
            <person name="Kopecky J."/>
        </authorList>
    </citation>
    <scope>NUCLEOTIDE SEQUENCE [LARGE SCALE GENOMIC DNA]</scope>
    <source>
        <strain evidence="3 4">15Tr583</strain>
    </source>
</reference>
<dbReference type="InterPro" id="IPR006311">
    <property type="entry name" value="TAT_signal"/>
</dbReference>
<feature type="region of interest" description="Disordered" evidence="1">
    <location>
        <begin position="29"/>
        <end position="65"/>
    </location>
</feature>
<feature type="compositionally biased region" description="Low complexity" evidence="1">
    <location>
        <begin position="29"/>
        <end position="51"/>
    </location>
</feature>
<evidence type="ECO:0008006" key="5">
    <source>
        <dbReference type="Google" id="ProtNLM"/>
    </source>
</evidence>
<keyword evidence="4" id="KW-1185">Reference proteome</keyword>
<feature type="chain" id="PRO_5026773899" description="Lipoprotein" evidence="2">
    <location>
        <begin position="30"/>
        <end position="328"/>
    </location>
</feature>
<sequence>MRLSSRSRVTALAVAAAALATGAAGCASAAAPASSSSPAAPRPAAASTTPTMTFGPANGTPKQRAVADAAVLVKQFIPPPGAHQRAKSPVPSSPVSSGPQGGGPEDQDVITRTGWWLAPGGPLALLSWEKAHLGKVYRYEGSEENGPGIYSNTYDVPPAPGLFDYRHLAVTAVAAGHGQVALRVDALVDWIPARAKGDTVPATARRAVLTETKSVVGTAKAPVANATIVTSAKEVAALAAYLNHLPVNVPGESFSCPAAQGNGGGLSVLFQARSGGPALALASADLGGCGFLTYTMPGHPPTGLGEAEAGLPLLAEVNHVTGSHWKVP</sequence>
<organism evidence="3 4">
    <name type="scientific">Trebonia kvetii</name>
    <dbReference type="NCBI Taxonomy" id="2480626"/>
    <lineage>
        <taxon>Bacteria</taxon>
        <taxon>Bacillati</taxon>
        <taxon>Actinomycetota</taxon>
        <taxon>Actinomycetes</taxon>
        <taxon>Streptosporangiales</taxon>
        <taxon>Treboniaceae</taxon>
        <taxon>Trebonia</taxon>
    </lineage>
</organism>
<comment type="caution">
    <text evidence="3">The sequence shown here is derived from an EMBL/GenBank/DDBJ whole genome shotgun (WGS) entry which is preliminary data.</text>
</comment>
<evidence type="ECO:0000256" key="2">
    <source>
        <dbReference type="SAM" id="SignalP"/>
    </source>
</evidence>
<keyword evidence="2" id="KW-0732">Signal</keyword>
<dbReference type="PROSITE" id="PS51257">
    <property type="entry name" value="PROKAR_LIPOPROTEIN"/>
    <property type="match status" value="1"/>
</dbReference>
<evidence type="ECO:0000313" key="4">
    <source>
        <dbReference type="Proteomes" id="UP000460272"/>
    </source>
</evidence>
<dbReference type="Proteomes" id="UP000460272">
    <property type="component" value="Unassembled WGS sequence"/>
</dbReference>
<protein>
    <recommendedName>
        <fullName evidence="5">Lipoprotein</fullName>
    </recommendedName>
</protein>
<feature type="compositionally biased region" description="Low complexity" evidence="1">
    <location>
        <begin position="88"/>
        <end position="98"/>
    </location>
</feature>
<feature type="signal peptide" evidence="2">
    <location>
        <begin position="1"/>
        <end position="29"/>
    </location>
</feature>
<proteinExistence type="predicted"/>
<dbReference type="RefSeq" id="WP_145859458.1">
    <property type="nucleotide sequence ID" value="NZ_RPFW01000007.1"/>
</dbReference>
<evidence type="ECO:0000256" key="1">
    <source>
        <dbReference type="SAM" id="MobiDB-lite"/>
    </source>
</evidence>
<accession>A0A6P2BQ24</accession>
<dbReference type="PROSITE" id="PS51318">
    <property type="entry name" value="TAT"/>
    <property type="match status" value="1"/>
</dbReference>
<feature type="region of interest" description="Disordered" evidence="1">
    <location>
        <begin position="80"/>
        <end position="108"/>
    </location>
</feature>